<evidence type="ECO:0000313" key="1">
    <source>
        <dbReference type="EMBL" id="KAJ7975314.1"/>
    </source>
</evidence>
<comment type="caution">
    <text evidence="1">The sequence shown here is derived from an EMBL/GenBank/DDBJ whole genome shotgun (WGS) entry which is preliminary data.</text>
</comment>
<gene>
    <name evidence="1" type="ORF">O6P43_005254</name>
</gene>
<name>A0AAD7Q5S7_QUISA</name>
<sequence length="164" mass="16136">MGIPLNQEQGIPLFCDPNTQGCIGEYTGGVVTCGGFLEVLEGGVASGCLDMPEGSGSVIGEFTGGATDGGLIGGFTGGSILDVLEGGVSGGVGRVSGGDVNGQLMSGSLVVNPRLHALPVVPTALSNTAKGGMSSVVVVSMDVATLSIDSERLPKPTSGVQIRS</sequence>
<proteinExistence type="predicted"/>
<dbReference type="AlphaFoldDB" id="A0AAD7Q5S7"/>
<accession>A0AAD7Q5S7</accession>
<dbReference type="Proteomes" id="UP001163823">
    <property type="component" value="Chromosome 3"/>
</dbReference>
<reference evidence="1" key="1">
    <citation type="journal article" date="2023" name="Science">
        <title>Elucidation of the pathway for biosynthesis of saponin adjuvants from the soapbark tree.</title>
        <authorList>
            <person name="Reed J."/>
            <person name="Orme A."/>
            <person name="El-Demerdash A."/>
            <person name="Owen C."/>
            <person name="Martin L.B.B."/>
            <person name="Misra R.C."/>
            <person name="Kikuchi S."/>
            <person name="Rejzek M."/>
            <person name="Martin A.C."/>
            <person name="Harkess A."/>
            <person name="Leebens-Mack J."/>
            <person name="Louveau T."/>
            <person name="Stephenson M.J."/>
            <person name="Osbourn A."/>
        </authorList>
    </citation>
    <scope>NUCLEOTIDE SEQUENCE</scope>
    <source>
        <strain evidence="1">S10</strain>
    </source>
</reference>
<protein>
    <submittedName>
        <fullName evidence="1">Uncharacterized protein</fullName>
    </submittedName>
</protein>
<dbReference type="EMBL" id="JARAOO010000003">
    <property type="protein sequence ID" value="KAJ7975314.1"/>
    <property type="molecule type" value="Genomic_DNA"/>
</dbReference>
<keyword evidence="2" id="KW-1185">Reference proteome</keyword>
<organism evidence="1 2">
    <name type="scientific">Quillaja saponaria</name>
    <name type="common">Soap bark tree</name>
    <dbReference type="NCBI Taxonomy" id="32244"/>
    <lineage>
        <taxon>Eukaryota</taxon>
        <taxon>Viridiplantae</taxon>
        <taxon>Streptophyta</taxon>
        <taxon>Embryophyta</taxon>
        <taxon>Tracheophyta</taxon>
        <taxon>Spermatophyta</taxon>
        <taxon>Magnoliopsida</taxon>
        <taxon>eudicotyledons</taxon>
        <taxon>Gunneridae</taxon>
        <taxon>Pentapetalae</taxon>
        <taxon>rosids</taxon>
        <taxon>fabids</taxon>
        <taxon>Fabales</taxon>
        <taxon>Quillajaceae</taxon>
        <taxon>Quillaja</taxon>
    </lineage>
</organism>
<dbReference type="KEGG" id="qsa:O6P43_005254"/>
<evidence type="ECO:0000313" key="2">
    <source>
        <dbReference type="Proteomes" id="UP001163823"/>
    </source>
</evidence>